<dbReference type="AlphaFoldDB" id="X1D1D3"/>
<comment type="caution">
    <text evidence="1">The sequence shown here is derived from an EMBL/GenBank/DDBJ whole genome shotgun (WGS) entry which is preliminary data.</text>
</comment>
<reference evidence="1" key="1">
    <citation type="journal article" date="2014" name="Front. Microbiol.">
        <title>High frequency of phylogenetically diverse reductive dehalogenase-homologous genes in deep subseafloor sedimentary metagenomes.</title>
        <authorList>
            <person name="Kawai M."/>
            <person name="Futagami T."/>
            <person name="Toyoda A."/>
            <person name="Takaki Y."/>
            <person name="Nishi S."/>
            <person name="Hori S."/>
            <person name="Arai W."/>
            <person name="Tsubouchi T."/>
            <person name="Morono Y."/>
            <person name="Uchiyama I."/>
            <person name="Ito T."/>
            <person name="Fujiyama A."/>
            <person name="Inagaki F."/>
            <person name="Takami H."/>
        </authorList>
    </citation>
    <scope>NUCLEOTIDE SEQUENCE</scope>
    <source>
        <strain evidence="1">Expedition CK06-06</strain>
    </source>
</reference>
<gene>
    <name evidence="1" type="ORF">S01H4_48082</name>
</gene>
<protein>
    <submittedName>
        <fullName evidence="1">Uncharacterized protein</fullName>
    </submittedName>
</protein>
<sequence>MKTKDIYSLLFEDSHLFFPTGKRNELTENAVFFGYSPVEIIDGRTTIYSLYKKFESQTPKVELYTKSCEEMLKVVEKAIKKRVKSDPSINPSERDTKIKEYTELAKKQIFHPTKIAYVRFAIEKFMKSRHYKSVQGIGENSHKIEIMIPMGIGKKSVPYEIFINKDDLTGLNIQIWSDVHPYFSEGEIWNCMADKHLDDPFWTK</sequence>
<dbReference type="EMBL" id="BART01027065">
    <property type="protein sequence ID" value="GAG90316.1"/>
    <property type="molecule type" value="Genomic_DNA"/>
</dbReference>
<evidence type="ECO:0000313" key="1">
    <source>
        <dbReference type="EMBL" id="GAG90316.1"/>
    </source>
</evidence>
<name>X1D1D3_9ZZZZ</name>
<organism evidence="1">
    <name type="scientific">marine sediment metagenome</name>
    <dbReference type="NCBI Taxonomy" id="412755"/>
    <lineage>
        <taxon>unclassified sequences</taxon>
        <taxon>metagenomes</taxon>
        <taxon>ecological metagenomes</taxon>
    </lineage>
</organism>
<proteinExistence type="predicted"/>
<accession>X1D1D3</accession>